<sequence length="100" mass="11202">MAAVVAEHKVFGFQQITLPHRRGFLPDIQMGGTGIHVVDAVIVFRGANRHEHIFKFPDVTHVPIDAQQVFPAVTSRVQFLLHGPFVLKHRDIVKVDIAAF</sequence>
<comment type="caution">
    <text evidence="1">The sequence shown here is derived from an EMBL/GenBank/DDBJ whole genome shotgun (WGS) entry which is preliminary data.</text>
</comment>
<protein>
    <submittedName>
        <fullName evidence="1">Uncharacterized protein</fullName>
    </submittedName>
</protein>
<organism evidence="1">
    <name type="scientific">bioreactor metagenome</name>
    <dbReference type="NCBI Taxonomy" id="1076179"/>
    <lineage>
        <taxon>unclassified sequences</taxon>
        <taxon>metagenomes</taxon>
        <taxon>ecological metagenomes</taxon>
    </lineage>
</organism>
<gene>
    <name evidence="1" type="ORF">SDC9_188959</name>
</gene>
<proteinExistence type="predicted"/>
<dbReference type="AlphaFoldDB" id="A0A645I1N0"/>
<dbReference type="EMBL" id="VSSQ01098423">
    <property type="protein sequence ID" value="MPN41413.1"/>
    <property type="molecule type" value="Genomic_DNA"/>
</dbReference>
<name>A0A645I1N0_9ZZZZ</name>
<evidence type="ECO:0000313" key="1">
    <source>
        <dbReference type="EMBL" id="MPN41413.1"/>
    </source>
</evidence>
<accession>A0A645I1N0</accession>
<reference evidence="1" key="1">
    <citation type="submission" date="2019-08" db="EMBL/GenBank/DDBJ databases">
        <authorList>
            <person name="Kucharzyk K."/>
            <person name="Murdoch R.W."/>
            <person name="Higgins S."/>
            <person name="Loffler F."/>
        </authorList>
    </citation>
    <scope>NUCLEOTIDE SEQUENCE</scope>
</reference>